<accession>A0ABS8RJL7</accession>
<protein>
    <submittedName>
        <fullName evidence="1">Uncharacterized protein</fullName>
    </submittedName>
</protein>
<sequence length="106" mass="12220">MKRKQNHLLPYGFFMTEVFEKFGVPIPAFESYLHYDAIDYYEIGGDHELLCTEVKNLHAQIERNEEAAARHIALVALITGFYQPVVPFITPTTQSFLDPSSFPFFC</sequence>
<organism evidence="1 2">
    <name type="scientific">Datura stramonium</name>
    <name type="common">Jimsonweed</name>
    <name type="synonym">Common thornapple</name>
    <dbReference type="NCBI Taxonomy" id="4076"/>
    <lineage>
        <taxon>Eukaryota</taxon>
        <taxon>Viridiplantae</taxon>
        <taxon>Streptophyta</taxon>
        <taxon>Embryophyta</taxon>
        <taxon>Tracheophyta</taxon>
        <taxon>Spermatophyta</taxon>
        <taxon>Magnoliopsida</taxon>
        <taxon>eudicotyledons</taxon>
        <taxon>Gunneridae</taxon>
        <taxon>Pentapetalae</taxon>
        <taxon>asterids</taxon>
        <taxon>lamiids</taxon>
        <taxon>Solanales</taxon>
        <taxon>Solanaceae</taxon>
        <taxon>Solanoideae</taxon>
        <taxon>Datureae</taxon>
        <taxon>Datura</taxon>
    </lineage>
</organism>
<name>A0ABS8RJL7_DATST</name>
<proteinExistence type="predicted"/>
<reference evidence="1 2" key="1">
    <citation type="journal article" date="2021" name="BMC Genomics">
        <title>Datura genome reveals duplications of psychoactive alkaloid biosynthetic genes and high mutation rate following tissue culture.</title>
        <authorList>
            <person name="Rajewski A."/>
            <person name="Carter-House D."/>
            <person name="Stajich J."/>
            <person name="Litt A."/>
        </authorList>
    </citation>
    <scope>NUCLEOTIDE SEQUENCE [LARGE SCALE GENOMIC DNA]</scope>
    <source>
        <strain evidence="1">AR-01</strain>
    </source>
</reference>
<comment type="caution">
    <text evidence="1">The sequence shown here is derived from an EMBL/GenBank/DDBJ whole genome shotgun (WGS) entry which is preliminary data.</text>
</comment>
<dbReference type="EMBL" id="JACEIK010000007">
    <property type="protein sequence ID" value="MCD7446225.1"/>
    <property type="molecule type" value="Genomic_DNA"/>
</dbReference>
<evidence type="ECO:0000313" key="1">
    <source>
        <dbReference type="EMBL" id="MCD7446225.1"/>
    </source>
</evidence>
<gene>
    <name evidence="1" type="ORF">HAX54_045282</name>
</gene>
<dbReference type="Proteomes" id="UP000823775">
    <property type="component" value="Unassembled WGS sequence"/>
</dbReference>
<evidence type="ECO:0000313" key="2">
    <source>
        <dbReference type="Proteomes" id="UP000823775"/>
    </source>
</evidence>
<keyword evidence="2" id="KW-1185">Reference proteome</keyword>